<keyword evidence="9 11" id="KW-0131">Cell cycle</keyword>
<dbReference type="InterPro" id="IPR036611">
    <property type="entry name" value="Trigger_fac_ribosome-bd_sf"/>
</dbReference>
<evidence type="ECO:0000256" key="8">
    <source>
        <dbReference type="ARBA" id="ARBA00023235"/>
    </source>
</evidence>
<proteinExistence type="inferred from homology"/>
<feature type="domain" description="Trigger factor ribosome-binding bacterial" evidence="13">
    <location>
        <begin position="1"/>
        <end position="143"/>
    </location>
</feature>
<evidence type="ECO:0000256" key="4">
    <source>
        <dbReference type="ARBA" id="ARBA00016902"/>
    </source>
</evidence>
<dbReference type="EC" id="5.2.1.8" evidence="3 11"/>
<evidence type="ECO:0000256" key="5">
    <source>
        <dbReference type="ARBA" id="ARBA00022618"/>
    </source>
</evidence>
<comment type="domain">
    <text evidence="11">Consists of 3 domains; the N-terminus binds the ribosome, the middle domain has PPIase activity, while the C-terminus has intrinsic chaperone activity on its own.</text>
</comment>
<dbReference type="Pfam" id="PF05698">
    <property type="entry name" value="Trigger_C"/>
    <property type="match status" value="1"/>
</dbReference>
<organism evidence="15 16">
    <name type="scientific">SAR86 cluster bacterium</name>
    <dbReference type="NCBI Taxonomy" id="2030880"/>
    <lineage>
        <taxon>Bacteria</taxon>
        <taxon>Pseudomonadati</taxon>
        <taxon>Pseudomonadota</taxon>
        <taxon>Gammaproteobacteria</taxon>
        <taxon>SAR86 cluster</taxon>
    </lineage>
</organism>
<dbReference type="EMBL" id="JADHQD010000014">
    <property type="protein sequence ID" value="MBL6818373.1"/>
    <property type="molecule type" value="Genomic_DNA"/>
</dbReference>
<dbReference type="InterPro" id="IPR008881">
    <property type="entry name" value="Trigger_fac_ribosome-bd_bac"/>
</dbReference>
<dbReference type="InterPro" id="IPR027304">
    <property type="entry name" value="Trigger_fact/SurA_dom_sf"/>
</dbReference>
<dbReference type="InterPro" id="IPR001179">
    <property type="entry name" value="PPIase_FKBP_dom"/>
</dbReference>
<dbReference type="PANTHER" id="PTHR30560:SF3">
    <property type="entry name" value="TRIGGER FACTOR-LIKE PROTEIN TIG, CHLOROPLASTIC"/>
    <property type="match status" value="1"/>
</dbReference>
<dbReference type="Proteomes" id="UP000711391">
    <property type="component" value="Unassembled WGS sequence"/>
</dbReference>
<evidence type="ECO:0000259" key="14">
    <source>
        <dbReference type="Pfam" id="PF05698"/>
    </source>
</evidence>
<evidence type="ECO:0000259" key="13">
    <source>
        <dbReference type="Pfam" id="PF05697"/>
    </source>
</evidence>
<evidence type="ECO:0000256" key="10">
    <source>
        <dbReference type="ARBA" id="ARBA00029986"/>
    </source>
</evidence>
<dbReference type="HAMAP" id="MF_00303">
    <property type="entry name" value="Trigger_factor_Tig"/>
    <property type="match status" value="1"/>
</dbReference>
<evidence type="ECO:0000256" key="9">
    <source>
        <dbReference type="ARBA" id="ARBA00023306"/>
    </source>
</evidence>
<dbReference type="SUPFAM" id="SSF54534">
    <property type="entry name" value="FKBP-like"/>
    <property type="match status" value="1"/>
</dbReference>
<dbReference type="Pfam" id="PF00254">
    <property type="entry name" value="FKBP_C"/>
    <property type="match status" value="1"/>
</dbReference>
<dbReference type="InterPro" id="IPR046357">
    <property type="entry name" value="PPIase_dom_sf"/>
</dbReference>
<dbReference type="InterPro" id="IPR005215">
    <property type="entry name" value="Trig_fac"/>
</dbReference>
<dbReference type="Gene3D" id="1.10.3120.10">
    <property type="entry name" value="Trigger factor, C-terminal domain"/>
    <property type="match status" value="1"/>
</dbReference>
<accession>A0A937IBX6</accession>
<reference evidence="15" key="1">
    <citation type="submission" date="2020-10" db="EMBL/GenBank/DDBJ databases">
        <title>Microbiome of the Black Sea water column analyzed by genome centric metagenomics.</title>
        <authorList>
            <person name="Cabello-Yeves P.J."/>
            <person name="Callieri C."/>
            <person name="Picazo A."/>
            <person name="Mehrshad M."/>
            <person name="Haro-Moreno J.M."/>
            <person name="Roda-Garcia J."/>
            <person name="Dzembekova N."/>
            <person name="Slabakova V."/>
            <person name="Slabakova N."/>
            <person name="Moncheva S."/>
            <person name="Rodriguez-Valera F."/>
        </authorList>
    </citation>
    <scope>NUCLEOTIDE SEQUENCE</scope>
    <source>
        <strain evidence="15">BS307-5m-G50</strain>
    </source>
</reference>
<comment type="catalytic activity">
    <reaction evidence="1 11">
        <text>[protein]-peptidylproline (omega=180) = [protein]-peptidylproline (omega=0)</text>
        <dbReference type="Rhea" id="RHEA:16237"/>
        <dbReference type="Rhea" id="RHEA-COMP:10747"/>
        <dbReference type="Rhea" id="RHEA-COMP:10748"/>
        <dbReference type="ChEBI" id="CHEBI:83833"/>
        <dbReference type="ChEBI" id="CHEBI:83834"/>
        <dbReference type="EC" id="5.2.1.8"/>
    </reaction>
</comment>
<dbReference type="SUPFAM" id="SSF102735">
    <property type="entry name" value="Trigger factor ribosome-binding domain"/>
    <property type="match status" value="1"/>
</dbReference>
<dbReference type="PIRSF" id="PIRSF003095">
    <property type="entry name" value="Trigger_factor"/>
    <property type="match status" value="1"/>
</dbReference>
<feature type="domain" description="Trigger factor C-terminal" evidence="14">
    <location>
        <begin position="265"/>
        <end position="412"/>
    </location>
</feature>
<dbReference type="AlphaFoldDB" id="A0A937IBX6"/>
<sequence length="431" mass="49625">MSSKLKKLKDLERRLTVSIPVEEYNSKYQTKLNNIKGKAKLDGFRKGKVPNDVLNQRYGQSIHADVVNELIQSSYPTALSENNIRPASSPTINLESEDPKKPISYSATFEVFPEIKPKLSRWTSFEKVSISISDSDIDLAIADIQKRYGDWKDVSRKSKKDDQVIIDFVGKINKEEFEGNLAKDFKLVLGSGSMIPGFEDSIVDKEPSEFTIKATFPNDYFKKDLAGIEAEFDINLKTIQELHKAKIDKDLFEKLDMDVKDEAGFREEISKRMKKEVDIQEKDLTKESIYETLLKTNSFSVPKVTIKEQADLMRKDALMRVGQTEDQAGDDLFPIDTFMENAEKRVRLDLLFAKLVNHFELTADSVMLDTFIDKESQKYKDPDQFKQWVKGQPQQLEQFRMIALEQQLIENLEKALKFKNKVIEFSELANK</sequence>
<keyword evidence="8 11" id="KW-0413">Isomerase</keyword>
<dbReference type="GO" id="GO:0005737">
    <property type="term" value="C:cytoplasm"/>
    <property type="evidence" value="ECO:0007669"/>
    <property type="project" value="UniProtKB-SubCell"/>
</dbReference>
<dbReference type="GO" id="GO:0043335">
    <property type="term" value="P:protein unfolding"/>
    <property type="evidence" value="ECO:0007669"/>
    <property type="project" value="TreeGrafter"/>
</dbReference>
<keyword evidence="11" id="KW-0963">Cytoplasm</keyword>
<comment type="function">
    <text evidence="11">Involved in protein export. Acts as a chaperone by maintaining the newly synthesized protein in an open conformation. Functions as a peptidyl-prolyl cis-trans isomerase.</text>
</comment>
<evidence type="ECO:0000313" key="16">
    <source>
        <dbReference type="Proteomes" id="UP000711391"/>
    </source>
</evidence>
<dbReference type="Pfam" id="PF05697">
    <property type="entry name" value="Trigger_N"/>
    <property type="match status" value="1"/>
</dbReference>
<evidence type="ECO:0000313" key="15">
    <source>
        <dbReference type="EMBL" id="MBL6818373.1"/>
    </source>
</evidence>
<comment type="caution">
    <text evidence="15">The sequence shown here is derived from an EMBL/GenBank/DDBJ whole genome shotgun (WGS) entry which is preliminary data.</text>
</comment>
<dbReference type="InterPro" id="IPR037041">
    <property type="entry name" value="Trigger_fac_C_sf"/>
</dbReference>
<name>A0A937IBX6_9GAMM</name>
<protein>
    <recommendedName>
        <fullName evidence="4 11">Trigger factor</fullName>
        <shortName evidence="11">TF</shortName>
        <ecNumber evidence="3 11">5.2.1.8</ecNumber>
    </recommendedName>
    <alternativeName>
        <fullName evidence="10 11">PPIase</fullName>
    </alternativeName>
</protein>
<evidence type="ECO:0000256" key="2">
    <source>
        <dbReference type="ARBA" id="ARBA00005464"/>
    </source>
</evidence>
<evidence type="ECO:0000256" key="7">
    <source>
        <dbReference type="ARBA" id="ARBA00023186"/>
    </source>
</evidence>
<keyword evidence="5 11" id="KW-0132">Cell division</keyword>
<comment type="similarity">
    <text evidence="2 11">Belongs to the FKBP-type PPIase family. Tig subfamily.</text>
</comment>
<keyword evidence="6 11" id="KW-0697">Rotamase</keyword>
<evidence type="ECO:0000256" key="11">
    <source>
        <dbReference type="HAMAP-Rule" id="MF_00303"/>
    </source>
</evidence>
<evidence type="ECO:0000259" key="12">
    <source>
        <dbReference type="Pfam" id="PF00254"/>
    </source>
</evidence>
<dbReference type="FunFam" id="3.10.50.40:FF:000001">
    <property type="entry name" value="Trigger factor"/>
    <property type="match status" value="1"/>
</dbReference>
<comment type="subcellular location">
    <subcellularLocation>
        <location evidence="11">Cytoplasm</location>
    </subcellularLocation>
    <text evidence="11">About half TF is bound to the ribosome near the polypeptide exit tunnel while the other half is free in the cytoplasm.</text>
</comment>
<evidence type="ECO:0000256" key="3">
    <source>
        <dbReference type="ARBA" id="ARBA00013194"/>
    </source>
</evidence>
<dbReference type="GO" id="GO:0051301">
    <property type="term" value="P:cell division"/>
    <property type="evidence" value="ECO:0007669"/>
    <property type="project" value="UniProtKB-KW"/>
</dbReference>
<dbReference type="Gene3D" id="3.10.50.40">
    <property type="match status" value="1"/>
</dbReference>
<evidence type="ECO:0000256" key="1">
    <source>
        <dbReference type="ARBA" id="ARBA00000971"/>
    </source>
</evidence>
<keyword evidence="7 11" id="KW-0143">Chaperone</keyword>
<dbReference type="SUPFAM" id="SSF109998">
    <property type="entry name" value="Triger factor/SurA peptide-binding domain-like"/>
    <property type="match status" value="1"/>
</dbReference>
<dbReference type="GO" id="GO:0043022">
    <property type="term" value="F:ribosome binding"/>
    <property type="evidence" value="ECO:0007669"/>
    <property type="project" value="TreeGrafter"/>
</dbReference>
<feature type="domain" description="PPIase FKBP-type" evidence="12">
    <location>
        <begin position="156"/>
        <end position="236"/>
    </location>
</feature>
<evidence type="ECO:0000256" key="6">
    <source>
        <dbReference type="ARBA" id="ARBA00023110"/>
    </source>
</evidence>
<dbReference type="GO" id="GO:0051083">
    <property type="term" value="P:'de novo' cotranslational protein folding"/>
    <property type="evidence" value="ECO:0007669"/>
    <property type="project" value="TreeGrafter"/>
</dbReference>
<dbReference type="Gene3D" id="3.30.70.1050">
    <property type="entry name" value="Trigger factor ribosome-binding domain"/>
    <property type="match status" value="1"/>
</dbReference>
<dbReference type="InterPro" id="IPR008880">
    <property type="entry name" value="Trigger_fac_C"/>
</dbReference>
<dbReference type="GO" id="GO:0003755">
    <property type="term" value="F:peptidyl-prolyl cis-trans isomerase activity"/>
    <property type="evidence" value="ECO:0007669"/>
    <property type="project" value="UniProtKB-UniRule"/>
</dbReference>
<dbReference type="PANTHER" id="PTHR30560">
    <property type="entry name" value="TRIGGER FACTOR CHAPERONE AND PEPTIDYL-PROLYL CIS/TRANS ISOMERASE"/>
    <property type="match status" value="1"/>
</dbReference>
<dbReference type="GO" id="GO:0044183">
    <property type="term" value="F:protein folding chaperone"/>
    <property type="evidence" value="ECO:0007669"/>
    <property type="project" value="TreeGrafter"/>
</dbReference>
<gene>
    <name evidence="11" type="primary">tig</name>
    <name evidence="15" type="ORF">ISQ64_03100</name>
</gene>
<dbReference type="GO" id="GO:0015031">
    <property type="term" value="P:protein transport"/>
    <property type="evidence" value="ECO:0007669"/>
    <property type="project" value="UniProtKB-UniRule"/>
</dbReference>
<dbReference type="NCBIfam" id="TIGR00115">
    <property type="entry name" value="tig"/>
    <property type="match status" value="1"/>
</dbReference>